<organism evidence="1 2">
    <name type="scientific">Indibacter alkaliphilus (strain CCUG 57479 / KCTC 22604 / LW1)</name>
    <dbReference type="NCBI Taxonomy" id="1189612"/>
    <lineage>
        <taxon>Bacteria</taxon>
        <taxon>Pseudomonadati</taxon>
        <taxon>Bacteroidota</taxon>
        <taxon>Cytophagia</taxon>
        <taxon>Cytophagales</taxon>
        <taxon>Cyclobacteriaceae</taxon>
    </lineage>
</organism>
<proteinExistence type="predicted"/>
<evidence type="ECO:0000313" key="2">
    <source>
        <dbReference type="Proteomes" id="UP000006073"/>
    </source>
</evidence>
<keyword evidence="2" id="KW-1185">Reference proteome</keyword>
<dbReference type="AlphaFoldDB" id="S2DH68"/>
<gene>
    <name evidence="1" type="ORF">A33Q_2240</name>
</gene>
<reference evidence="1 2" key="1">
    <citation type="journal article" date="2013" name="Genome Announc.">
        <title>Draft Genome Sequence of Indibacter alkaliphilus Strain LW1T, Isolated from Lonar Lake, a Haloalkaline Lake in the Buldana District of Maharashtra, India.</title>
        <authorList>
            <person name="Singh A."/>
            <person name="Kumar Jangir P."/>
            <person name="Sharma R."/>
            <person name="Singh A."/>
            <person name="Kumar Pinnaka A."/>
            <person name="Shivaji S."/>
        </authorList>
    </citation>
    <scope>NUCLEOTIDE SEQUENCE [LARGE SCALE GENOMIC DNA]</scope>
    <source>
        <strain evidence="2">CCUG 57479 / KCTC 22604 / LW1</strain>
    </source>
</reference>
<evidence type="ECO:0000313" key="1">
    <source>
        <dbReference type="EMBL" id="EOZ96470.1"/>
    </source>
</evidence>
<dbReference type="STRING" id="1189612.A33Q_2240"/>
<name>S2DH68_INDAL</name>
<comment type="caution">
    <text evidence="1">The sequence shown here is derived from an EMBL/GenBank/DDBJ whole genome shotgun (WGS) entry which is preliminary data.</text>
</comment>
<sequence length="57" mass="6382">MSLVKKGNPEMDSPFFIILPKDCRQRVLFLGISKVCKCLSGTIPDQVLKIAYLCPLI</sequence>
<accession>S2DH68</accession>
<dbReference type="Proteomes" id="UP000006073">
    <property type="component" value="Unassembled WGS sequence"/>
</dbReference>
<protein>
    <submittedName>
        <fullName evidence="1">Uncharacterized protein</fullName>
    </submittedName>
</protein>
<dbReference type="EMBL" id="ALWO02000033">
    <property type="protein sequence ID" value="EOZ96470.1"/>
    <property type="molecule type" value="Genomic_DNA"/>
</dbReference>